<dbReference type="OrthoDB" id="10402291at2759"/>
<sequence length="390" mass="44350">MLRATLKKNRTFGAIVILILLQMYYMFSPTLNVSEKTTSEALNRRNNPVCTDNQQPPRQPDDRNKTLSKVLNVTDAPAINDIAKDIHKYTSKSDIKMKEPEVFYGDCYAYSIAGMTKRTPEIMNMNGCEKRLPKAMIRGIKKCGTGILTKYLSLHPVVVIEGEVLAPPGPHFTADALDKWRLRMKWSSPRMLSMTGKPMGFTSGNIKNLLDQNAKVIIIIRDPVVRAISDYVHERGILLQKSSKALLPPFNEMVIKPETGEINGNVSIIANGRYIDKYQKMKNNFGPDRVLVLDGEAFIQDPLPIMKQTERFLGLSPFFKREHFQKSPETGFYCANVRERPHIACANPKIKGRPHPEINDAISKKLYDYYRPFSLELAKKAGIDFPWLFQ</sequence>
<dbReference type="GeneID" id="100892937"/>
<feature type="active site" description="For sulfotransferase activity" evidence="3">
    <location>
        <position position="142"/>
    </location>
</feature>
<reference evidence="9" key="2">
    <citation type="submission" date="2021-01" db="UniProtKB">
        <authorList>
            <consortium name="EnsemblMetazoa"/>
        </authorList>
    </citation>
    <scope>IDENTIFICATION</scope>
</reference>
<feature type="binding site" evidence="4">
    <location>
        <position position="221"/>
    </location>
    <ligand>
        <name>3'-phosphoadenylyl sulfate</name>
        <dbReference type="ChEBI" id="CHEBI:58339"/>
    </ligand>
</feature>
<feature type="transmembrane region" description="Helical" evidence="7">
    <location>
        <begin position="12"/>
        <end position="27"/>
    </location>
</feature>
<keyword evidence="7" id="KW-0812">Transmembrane</keyword>
<dbReference type="EnsemblMetazoa" id="XM_003724731">
    <property type="protein sequence ID" value="XP_003724779"/>
    <property type="gene ID" value="LOC100892937"/>
</dbReference>
<evidence type="ECO:0000313" key="10">
    <source>
        <dbReference type="Proteomes" id="UP000007110"/>
    </source>
</evidence>
<evidence type="ECO:0000256" key="1">
    <source>
        <dbReference type="ARBA" id="ARBA00022679"/>
    </source>
</evidence>
<dbReference type="InterPro" id="IPR027417">
    <property type="entry name" value="P-loop_NTPase"/>
</dbReference>
<evidence type="ECO:0000256" key="6">
    <source>
        <dbReference type="SAM" id="MobiDB-lite"/>
    </source>
</evidence>
<dbReference type="SUPFAM" id="SSF52540">
    <property type="entry name" value="P-loop containing nucleoside triphosphate hydrolases"/>
    <property type="match status" value="1"/>
</dbReference>
<evidence type="ECO:0000256" key="3">
    <source>
        <dbReference type="PIRSR" id="PIRSR637359-1"/>
    </source>
</evidence>
<name>A0A7M7GG97_STRPU</name>
<dbReference type="InterPro" id="IPR000863">
    <property type="entry name" value="Sulfotransferase_dom"/>
</dbReference>
<evidence type="ECO:0000256" key="5">
    <source>
        <dbReference type="PIRSR" id="PIRSR637359-3"/>
    </source>
</evidence>
<keyword evidence="2" id="KW-0325">Glycoprotein</keyword>
<feature type="binding site" evidence="4">
    <location>
        <begin position="351"/>
        <end position="355"/>
    </location>
    <ligand>
        <name>3'-phosphoadenylyl sulfate</name>
        <dbReference type="ChEBI" id="CHEBI:58339"/>
    </ligand>
</feature>
<feature type="binding site" evidence="4">
    <location>
        <position position="229"/>
    </location>
    <ligand>
        <name>3'-phosphoadenylyl sulfate</name>
        <dbReference type="ChEBI" id="CHEBI:58339"/>
    </ligand>
</feature>
<feature type="compositionally biased region" description="Polar residues" evidence="6">
    <location>
        <begin position="38"/>
        <end position="56"/>
    </location>
</feature>
<dbReference type="GO" id="GO:0008467">
    <property type="term" value="F:[heparan sulfate]-glucosamine 3-sulfotransferase activity"/>
    <property type="evidence" value="ECO:0000318"/>
    <property type="project" value="GO_Central"/>
</dbReference>
<evidence type="ECO:0000256" key="7">
    <source>
        <dbReference type="SAM" id="Phobius"/>
    </source>
</evidence>
<feature type="region of interest" description="Disordered" evidence="6">
    <location>
        <begin position="38"/>
        <end position="64"/>
    </location>
</feature>
<evidence type="ECO:0000313" key="9">
    <source>
        <dbReference type="EnsemblMetazoa" id="XP_003724779"/>
    </source>
</evidence>
<dbReference type="InterPro" id="IPR037359">
    <property type="entry name" value="NST/OST"/>
</dbReference>
<organism evidence="9 10">
    <name type="scientific">Strongylocentrotus purpuratus</name>
    <name type="common">Purple sea urchin</name>
    <dbReference type="NCBI Taxonomy" id="7668"/>
    <lineage>
        <taxon>Eukaryota</taxon>
        <taxon>Metazoa</taxon>
        <taxon>Echinodermata</taxon>
        <taxon>Eleutherozoa</taxon>
        <taxon>Echinozoa</taxon>
        <taxon>Echinoidea</taxon>
        <taxon>Euechinoidea</taxon>
        <taxon>Echinacea</taxon>
        <taxon>Camarodonta</taxon>
        <taxon>Echinidea</taxon>
        <taxon>Strongylocentrotidae</taxon>
        <taxon>Strongylocentrotus</taxon>
    </lineage>
</organism>
<dbReference type="Pfam" id="PF00685">
    <property type="entry name" value="Sulfotransfer_1"/>
    <property type="match status" value="1"/>
</dbReference>
<dbReference type="PANTHER" id="PTHR10605">
    <property type="entry name" value="HEPARAN SULFATE SULFOTRANSFERASE"/>
    <property type="match status" value="1"/>
</dbReference>
<dbReference type="Gene3D" id="3.40.50.300">
    <property type="entry name" value="P-loop containing nucleotide triphosphate hydrolases"/>
    <property type="match status" value="1"/>
</dbReference>
<evidence type="ECO:0000256" key="4">
    <source>
        <dbReference type="PIRSR" id="PIRSR637359-2"/>
    </source>
</evidence>
<accession>A0A7M7GG97</accession>
<feature type="binding site" evidence="4">
    <location>
        <position position="333"/>
    </location>
    <ligand>
        <name>3'-phosphoadenylyl sulfate</name>
        <dbReference type="ChEBI" id="CHEBI:58339"/>
    </ligand>
</feature>
<dbReference type="RefSeq" id="XP_003724779.2">
    <property type="nucleotide sequence ID" value="XM_003724731.3"/>
</dbReference>
<keyword evidence="5" id="KW-1015">Disulfide bond</keyword>
<protein>
    <recommendedName>
        <fullName evidence="8">Sulfotransferase domain-containing protein</fullName>
    </recommendedName>
</protein>
<evidence type="ECO:0000259" key="8">
    <source>
        <dbReference type="Pfam" id="PF00685"/>
    </source>
</evidence>
<keyword evidence="7" id="KW-0472">Membrane</keyword>
<reference evidence="10" key="1">
    <citation type="submission" date="2015-02" db="EMBL/GenBank/DDBJ databases">
        <title>Genome sequencing for Strongylocentrotus purpuratus.</title>
        <authorList>
            <person name="Murali S."/>
            <person name="Liu Y."/>
            <person name="Vee V."/>
            <person name="English A."/>
            <person name="Wang M."/>
            <person name="Skinner E."/>
            <person name="Han Y."/>
            <person name="Muzny D.M."/>
            <person name="Worley K.C."/>
            <person name="Gibbs R.A."/>
        </authorList>
    </citation>
    <scope>NUCLEOTIDE SEQUENCE</scope>
</reference>
<keyword evidence="7" id="KW-1133">Transmembrane helix</keyword>
<dbReference type="AlphaFoldDB" id="A0A7M7GG97"/>
<dbReference type="OMA" id="TGFYCAN"/>
<keyword evidence="10" id="KW-1185">Reference proteome</keyword>
<proteinExistence type="predicted"/>
<feature type="disulfide bond" evidence="5">
    <location>
        <begin position="334"/>
        <end position="345"/>
    </location>
</feature>
<dbReference type="Proteomes" id="UP000007110">
    <property type="component" value="Unassembled WGS sequence"/>
</dbReference>
<evidence type="ECO:0000256" key="2">
    <source>
        <dbReference type="ARBA" id="ARBA00023180"/>
    </source>
</evidence>
<feature type="domain" description="Sulfotransferase" evidence="8">
    <location>
        <begin position="133"/>
        <end position="337"/>
    </location>
</feature>
<dbReference type="KEGG" id="spu:100892937"/>
<dbReference type="PANTHER" id="PTHR10605:SF65">
    <property type="entry name" value="GH20068P"/>
    <property type="match status" value="1"/>
</dbReference>
<dbReference type="InParanoid" id="A0A7M7GG97"/>
<keyword evidence="1" id="KW-0808">Transferase</keyword>